<proteinExistence type="predicted"/>
<comment type="caution">
    <text evidence="2">The sequence shown here is derived from an EMBL/GenBank/DDBJ whole genome shotgun (WGS) entry which is preliminary data.</text>
</comment>
<reference evidence="3" key="2">
    <citation type="journal article" date="2018" name="BMC Genomics">
        <title>Genomic insights into host adaptation between the wheat stripe rust pathogen (Puccinia striiformis f. sp. tritici) and the barley stripe rust pathogen (Puccinia striiformis f. sp. hordei).</title>
        <authorList>
            <person name="Xia C."/>
            <person name="Wang M."/>
            <person name="Yin C."/>
            <person name="Cornejo O.E."/>
            <person name="Hulbert S.H."/>
            <person name="Chen X."/>
        </authorList>
    </citation>
    <scope>NUCLEOTIDE SEQUENCE [LARGE SCALE GENOMIC DNA]</scope>
    <source>
        <strain evidence="3">93TX-2</strain>
    </source>
</reference>
<dbReference type="EMBL" id="PKSM01000082">
    <property type="protein sequence ID" value="POW15960.1"/>
    <property type="molecule type" value="Genomic_DNA"/>
</dbReference>
<reference evidence="3" key="3">
    <citation type="journal article" date="2018" name="Mol. Plant Microbe Interact.">
        <title>Genome sequence resources for the wheat stripe rust pathogen (Puccinia striiformis f. sp. tritici) and the barley stripe rust pathogen (Puccinia striiformis f. sp. hordei).</title>
        <authorList>
            <person name="Xia C."/>
            <person name="Wang M."/>
            <person name="Yin C."/>
            <person name="Cornejo O.E."/>
            <person name="Hulbert S.H."/>
            <person name="Chen X."/>
        </authorList>
    </citation>
    <scope>NUCLEOTIDE SEQUENCE [LARGE SCALE GENOMIC DNA]</scope>
    <source>
        <strain evidence="3">93TX-2</strain>
    </source>
</reference>
<evidence type="ECO:0008006" key="4">
    <source>
        <dbReference type="Google" id="ProtNLM"/>
    </source>
</evidence>
<dbReference type="VEuPathDB" id="FungiDB:PSHT_06897"/>
<evidence type="ECO:0000256" key="1">
    <source>
        <dbReference type="SAM" id="SignalP"/>
    </source>
</evidence>
<feature type="signal peptide" evidence="1">
    <location>
        <begin position="1"/>
        <end position="30"/>
    </location>
</feature>
<accession>A0A2S4W2F3</accession>
<feature type="chain" id="PRO_5015714742" description="Secreted protein" evidence="1">
    <location>
        <begin position="31"/>
        <end position="147"/>
    </location>
</feature>
<reference evidence="2 3" key="1">
    <citation type="submission" date="2017-12" db="EMBL/GenBank/DDBJ databases">
        <title>Gene loss provides genomic basis for host adaptation in cereal stripe rust fungi.</title>
        <authorList>
            <person name="Xia C."/>
        </authorList>
    </citation>
    <scope>NUCLEOTIDE SEQUENCE [LARGE SCALE GENOMIC DNA]</scope>
    <source>
        <strain evidence="2 3">93TX-2</strain>
    </source>
</reference>
<protein>
    <recommendedName>
        <fullName evidence="4">Secreted protein</fullName>
    </recommendedName>
</protein>
<dbReference type="AlphaFoldDB" id="A0A2S4W2F3"/>
<evidence type="ECO:0000313" key="2">
    <source>
        <dbReference type="EMBL" id="POW15960.1"/>
    </source>
</evidence>
<dbReference type="VEuPathDB" id="FungiDB:PSTT_15018"/>
<gene>
    <name evidence="2" type="ORF">PSHT_06897</name>
</gene>
<evidence type="ECO:0000313" key="3">
    <source>
        <dbReference type="Proteomes" id="UP000238274"/>
    </source>
</evidence>
<keyword evidence="1" id="KW-0732">Signal</keyword>
<dbReference type="Proteomes" id="UP000238274">
    <property type="component" value="Unassembled WGS sequence"/>
</dbReference>
<sequence length="147" mass="16433">MLPTLSFGRAYMALTAITSILFSSSQVAAADDTKTVRCGTGFEPTRENPAYYRCLDDSQVLSICKEDSCWEGGYRWKDFTFSGCDQWGELAPTGKVDQSFYVEHFVADNTARTVQAHGVDGFYYHCTFDKPTDFNARRPTCSNCKAP</sequence>
<name>A0A2S4W2F3_9BASI</name>
<keyword evidence="3" id="KW-1185">Reference proteome</keyword>
<organism evidence="2 3">
    <name type="scientific">Puccinia striiformis</name>
    <dbReference type="NCBI Taxonomy" id="27350"/>
    <lineage>
        <taxon>Eukaryota</taxon>
        <taxon>Fungi</taxon>
        <taxon>Dikarya</taxon>
        <taxon>Basidiomycota</taxon>
        <taxon>Pucciniomycotina</taxon>
        <taxon>Pucciniomycetes</taxon>
        <taxon>Pucciniales</taxon>
        <taxon>Pucciniaceae</taxon>
        <taxon>Puccinia</taxon>
    </lineage>
</organism>